<sequence length="210" mass="22452">MNGCKATAAVTGPSLGRRWRLAFPPDGAALFVLEGPFDRAAAMTLRNRIEELTAEARLGLVLDLSAAGELDAGQQGRLLRIVATATLASPVAAVMRNPEALHARIFTAHRELRLWPVPTRVDARLALDAAAPPRAAGDGPLAPTAGGDLAARRRRAVGRSLRWAARSAAMGDYADALGWLELVEAVDGGLPPGWSERRRSWERGRHHVPV</sequence>
<comment type="caution">
    <text evidence="2">The sequence shown here is derived from an EMBL/GenBank/DDBJ whole genome shotgun (WGS) entry which is preliminary data.</text>
</comment>
<evidence type="ECO:0000259" key="1">
    <source>
        <dbReference type="PROSITE" id="PS50801"/>
    </source>
</evidence>
<protein>
    <recommendedName>
        <fullName evidence="1">STAS domain-containing protein</fullName>
    </recommendedName>
</protein>
<organism evidence="2 3">
    <name type="scientific">Conexibacter arvalis</name>
    <dbReference type="NCBI Taxonomy" id="912552"/>
    <lineage>
        <taxon>Bacteria</taxon>
        <taxon>Bacillati</taxon>
        <taxon>Actinomycetota</taxon>
        <taxon>Thermoleophilia</taxon>
        <taxon>Solirubrobacterales</taxon>
        <taxon>Conexibacteraceae</taxon>
        <taxon>Conexibacter</taxon>
    </lineage>
</organism>
<feature type="domain" description="STAS" evidence="1">
    <location>
        <begin position="26"/>
        <end position="72"/>
    </location>
</feature>
<dbReference type="Gene3D" id="3.30.750.24">
    <property type="entry name" value="STAS domain"/>
    <property type="match status" value="1"/>
</dbReference>
<dbReference type="PROSITE" id="PS50801">
    <property type="entry name" value="STAS"/>
    <property type="match status" value="1"/>
</dbReference>
<proteinExistence type="predicted"/>
<dbReference type="RefSeq" id="WP_183338280.1">
    <property type="nucleotide sequence ID" value="NZ_JACHNU010000001.1"/>
</dbReference>
<evidence type="ECO:0000313" key="2">
    <source>
        <dbReference type="EMBL" id="MBB4660719.1"/>
    </source>
</evidence>
<dbReference type="AlphaFoldDB" id="A0A840I759"/>
<dbReference type="InterPro" id="IPR002645">
    <property type="entry name" value="STAS_dom"/>
</dbReference>
<keyword evidence="3" id="KW-1185">Reference proteome</keyword>
<accession>A0A840I759</accession>
<reference evidence="2 3" key="1">
    <citation type="submission" date="2020-08" db="EMBL/GenBank/DDBJ databases">
        <title>Genomic Encyclopedia of Archaeal and Bacterial Type Strains, Phase II (KMG-II): from individual species to whole genera.</title>
        <authorList>
            <person name="Goeker M."/>
        </authorList>
    </citation>
    <scope>NUCLEOTIDE SEQUENCE [LARGE SCALE GENOMIC DNA]</scope>
    <source>
        <strain evidence="2 3">DSM 23288</strain>
    </source>
</reference>
<gene>
    <name evidence="2" type="ORF">BDZ31_000292</name>
</gene>
<dbReference type="SUPFAM" id="SSF52091">
    <property type="entry name" value="SpoIIaa-like"/>
    <property type="match status" value="1"/>
</dbReference>
<evidence type="ECO:0000313" key="3">
    <source>
        <dbReference type="Proteomes" id="UP000585272"/>
    </source>
</evidence>
<dbReference type="InterPro" id="IPR036513">
    <property type="entry name" value="STAS_dom_sf"/>
</dbReference>
<dbReference type="EMBL" id="JACHNU010000001">
    <property type="protein sequence ID" value="MBB4660719.1"/>
    <property type="molecule type" value="Genomic_DNA"/>
</dbReference>
<dbReference type="Proteomes" id="UP000585272">
    <property type="component" value="Unassembled WGS sequence"/>
</dbReference>
<name>A0A840I759_9ACTN</name>